<feature type="domain" description="Thioredoxin" evidence="1">
    <location>
        <begin position="16"/>
        <end position="113"/>
    </location>
</feature>
<name>A0A5J6VLK9_9VIRU</name>
<dbReference type="InterPro" id="IPR013766">
    <property type="entry name" value="Thioredoxin_domain"/>
</dbReference>
<protein>
    <recommendedName>
        <fullName evidence="1">Thioredoxin domain-containing protein</fullName>
    </recommendedName>
</protein>
<reference evidence="2" key="1">
    <citation type="journal article" date="2019" name="Philos. Trans. R. Soc. Lond., B, Biol. Sci.">
        <title>Targeted metagenomic recovery of four divergent viruses reveals shared and distinctive characteristics of giant viruses of marine eukaryotes.</title>
        <authorList>
            <person name="Needham D.M."/>
            <person name="Poirier C."/>
            <person name="Hehenberger E."/>
            <person name="Jimenez V."/>
            <person name="Swalwell J.E."/>
            <person name="Santoro A.E."/>
            <person name="Worden A.Z."/>
        </authorList>
    </citation>
    <scope>NUCLEOTIDE SEQUENCE</scope>
    <source>
        <strain evidence="2">OPacV-421</strain>
    </source>
</reference>
<dbReference type="InterPro" id="IPR036249">
    <property type="entry name" value="Thioredoxin-like_sf"/>
</dbReference>
<dbReference type="CDD" id="cd02961">
    <property type="entry name" value="PDI_a_family"/>
    <property type="match status" value="1"/>
</dbReference>
<evidence type="ECO:0000259" key="1">
    <source>
        <dbReference type="Pfam" id="PF00085"/>
    </source>
</evidence>
<dbReference type="Gene3D" id="3.40.30.10">
    <property type="entry name" value="Glutaredoxin"/>
    <property type="match status" value="1"/>
</dbReference>
<dbReference type="EMBL" id="MN448297">
    <property type="protein sequence ID" value="QFG75045.1"/>
    <property type="molecule type" value="Genomic_DNA"/>
</dbReference>
<organism evidence="2">
    <name type="scientific">Megaviridae environmental sample</name>
    <dbReference type="NCBI Taxonomy" id="1737588"/>
    <lineage>
        <taxon>Viruses</taxon>
        <taxon>Varidnaviria</taxon>
        <taxon>Bamfordvirae</taxon>
        <taxon>Nucleocytoviricota</taxon>
        <taxon>Megaviricetes</taxon>
        <taxon>Imitervirales</taxon>
        <taxon>Mimiviridae</taxon>
        <taxon>environmental samples</taxon>
    </lineage>
</organism>
<sequence length="113" mass="13511">MRLHVHDERSLNRFNRLKNQFSKIVIKYTMNGCIHCEEFKPVWKSSTRKLNNKKILLVNFNQNMLGHASLDKKFKRVNGYPTIKSFKKLKSGKFRVRTLGNRSQKRLEQFITK</sequence>
<accession>A0A5J6VLK9</accession>
<proteinExistence type="predicted"/>
<dbReference type="Pfam" id="PF00085">
    <property type="entry name" value="Thioredoxin"/>
    <property type="match status" value="1"/>
</dbReference>
<evidence type="ECO:0000313" key="2">
    <source>
        <dbReference type="EMBL" id="QFG75045.1"/>
    </source>
</evidence>
<dbReference type="SUPFAM" id="SSF52833">
    <property type="entry name" value="Thioredoxin-like"/>
    <property type="match status" value="1"/>
</dbReference>